<evidence type="ECO:0000259" key="13">
    <source>
        <dbReference type="Pfam" id="PF14703"/>
    </source>
</evidence>
<evidence type="ECO:0000256" key="4">
    <source>
        <dbReference type="ARBA" id="ARBA00022692"/>
    </source>
</evidence>
<evidence type="ECO:0000256" key="5">
    <source>
        <dbReference type="ARBA" id="ARBA00022837"/>
    </source>
</evidence>
<dbReference type="PANTHER" id="PTHR13018">
    <property type="entry name" value="PROBABLE MEMBRANE PROTEIN DUF221-RELATED"/>
    <property type="match status" value="1"/>
</dbReference>
<feature type="transmembrane region" description="Helical" evidence="10">
    <location>
        <begin position="616"/>
        <end position="633"/>
    </location>
</feature>
<proteinExistence type="inferred from homology"/>
<dbReference type="EMBL" id="CAKOAT010564042">
    <property type="protein sequence ID" value="CAH8382673.1"/>
    <property type="molecule type" value="Genomic_DNA"/>
</dbReference>
<comment type="caution">
    <text evidence="14">The sequence shown here is derived from an EMBL/GenBank/DDBJ whole genome shotgun (WGS) entry which is preliminary data.</text>
</comment>
<evidence type="ECO:0000256" key="1">
    <source>
        <dbReference type="ARBA" id="ARBA00004141"/>
    </source>
</evidence>
<dbReference type="InterPro" id="IPR003864">
    <property type="entry name" value="CSC1/OSCA1-like_7TM"/>
</dbReference>
<evidence type="ECO:0000256" key="8">
    <source>
        <dbReference type="ARBA" id="ARBA00023136"/>
    </source>
</evidence>
<feature type="transmembrane region" description="Helical" evidence="10">
    <location>
        <begin position="99"/>
        <end position="118"/>
    </location>
</feature>
<protein>
    <recommendedName>
        <fullName evidence="16">CSC1-like protein At3g54510</fullName>
    </recommendedName>
</protein>
<dbReference type="InterPro" id="IPR027815">
    <property type="entry name" value="CSC1/OSCA1-like_cyt"/>
</dbReference>
<accession>A0ABC8LGA3</accession>
<dbReference type="InterPro" id="IPR045122">
    <property type="entry name" value="Csc1-like"/>
</dbReference>
<dbReference type="AlphaFoldDB" id="A0ABC8LGA3"/>
<evidence type="ECO:0008006" key="16">
    <source>
        <dbReference type="Google" id="ProtNLM"/>
    </source>
</evidence>
<feature type="domain" description="CSC1/OSCA1-like 7TM region" evidence="11">
    <location>
        <begin position="341"/>
        <end position="608"/>
    </location>
</feature>
<dbReference type="PANTHER" id="PTHR13018:SF141">
    <property type="entry name" value="OS01G0950900 PROTEIN"/>
    <property type="match status" value="1"/>
</dbReference>
<feature type="transmembrane region" description="Helical" evidence="10">
    <location>
        <begin position="490"/>
        <end position="508"/>
    </location>
</feature>
<keyword evidence="3" id="KW-0813">Transport</keyword>
<keyword evidence="15" id="KW-1185">Reference proteome</keyword>
<feature type="transmembrane region" description="Helical" evidence="10">
    <location>
        <begin position="6"/>
        <end position="27"/>
    </location>
</feature>
<feature type="transmembrane region" description="Helical" evidence="10">
    <location>
        <begin position="344"/>
        <end position="366"/>
    </location>
</feature>
<comment type="similarity">
    <text evidence="2">Belongs to the CSC1 (TC 1.A.17) family.</text>
</comment>
<dbReference type="GO" id="GO:0016020">
    <property type="term" value="C:membrane"/>
    <property type="evidence" value="ECO:0007669"/>
    <property type="project" value="UniProtKB-SubCell"/>
</dbReference>
<keyword evidence="7" id="KW-0406">Ion transport</keyword>
<dbReference type="Pfam" id="PF02714">
    <property type="entry name" value="RSN1_7TM"/>
    <property type="match status" value="1"/>
</dbReference>
<evidence type="ECO:0000256" key="9">
    <source>
        <dbReference type="ARBA" id="ARBA00023303"/>
    </source>
</evidence>
<feature type="transmembrane region" description="Helical" evidence="10">
    <location>
        <begin position="589"/>
        <end position="610"/>
    </location>
</feature>
<feature type="domain" description="CSC1/OSCA1-like N-terminal transmembrane" evidence="12">
    <location>
        <begin position="6"/>
        <end position="166"/>
    </location>
</feature>
<comment type="subcellular location">
    <subcellularLocation>
        <location evidence="1">Membrane</location>
        <topology evidence="1">Multi-pass membrane protein</topology>
    </subcellularLocation>
</comment>
<feature type="transmembrane region" description="Helical" evidence="10">
    <location>
        <begin position="402"/>
        <end position="421"/>
    </location>
</feature>
<keyword evidence="4 10" id="KW-0812">Transmembrane</keyword>
<evidence type="ECO:0000259" key="12">
    <source>
        <dbReference type="Pfam" id="PF13967"/>
    </source>
</evidence>
<dbReference type="InterPro" id="IPR032880">
    <property type="entry name" value="CSC1/OSCA1-like_N"/>
</dbReference>
<evidence type="ECO:0000256" key="7">
    <source>
        <dbReference type="ARBA" id="ARBA00023065"/>
    </source>
</evidence>
<evidence type="ECO:0000256" key="2">
    <source>
        <dbReference type="ARBA" id="ARBA00007779"/>
    </source>
</evidence>
<reference evidence="14 15" key="1">
    <citation type="submission" date="2022-03" db="EMBL/GenBank/DDBJ databases">
        <authorList>
            <person name="Macdonald S."/>
            <person name="Ahmed S."/>
            <person name="Newling K."/>
        </authorList>
    </citation>
    <scope>NUCLEOTIDE SEQUENCE [LARGE SCALE GENOMIC DNA]</scope>
</reference>
<evidence type="ECO:0000256" key="10">
    <source>
        <dbReference type="SAM" id="Phobius"/>
    </source>
</evidence>
<name>A0ABC8LGA3_ERUVS</name>
<feature type="transmembrane region" description="Helical" evidence="10">
    <location>
        <begin position="145"/>
        <end position="164"/>
    </location>
</feature>
<dbReference type="GO" id="GO:0034220">
    <property type="term" value="P:monoatomic ion transmembrane transport"/>
    <property type="evidence" value="ECO:0007669"/>
    <property type="project" value="UniProtKB-KW"/>
</dbReference>
<gene>
    <name evidence="14" type="ORF">ERUC_LOCUS35156</name>
</gene>
<dbReference type="Proteomes" id="UP001642260">
    <property type="component" value="Unassembled WGS sequence"/>
</dbReference>
<organism evidence="14 15">
    <name type="scientific">Eruca vesicaria subsp. sativa</name>
    <name type="common">Garden rocket</name>
    <name type="synonym">Eruca sativa</name>
    <dbReference type="NCBI Taxonomy" id="29727"/>
    <lineage>
        <taxon>Eukaryota</taxon>
        <taxon>Viridiplantae</taxon>
        <taxon>Streptophyta</taxon>
        <taxon>Embryophyta</taxon>
        <taxon>Tracheophyta</taxon>
        <taxon>Spermatophyta</taxon>
        <taxon>Magnoliopsida</taxon>
        <taxon>eudicotyledons</taxon>
        <taxon>Gunneridae</taxon>
        <taxon>Pentapetalae</taxon>
        <taxon>rosids</taxon>
        <taxon>malvids</taxon>
        <taxon>Brassicales</taxon>
        <taxon>Brassicaceae</taxon>
        <taxon>Brassiceae</taxon>
        <taxon>Eruca</taxon>
    </lineage>
</organism>
<evidence type="ECO:0000256" key="6">
    <source>
        <dbReference type="ARBA" id="ARBA00022989"/>
    </source>
</evidence>
<feature type="transmembrane region" description="Helical" evidence="10">
    <location>
        <begin position="528"/>
        <end position="545"/>
    </location>
</feature>
<evidence type="ECO:0000256" key="3">
    <source>
        <dbReference type="ARBA" id="ARBA00022448"/>
    </source>
</evidence>
<evidence type="ECO:0000313" key="15">
    <source>
        <dbReference type="Proteomes" id="UP001642260"/>
    </source>
</evidence>
<evidence type="ECO:0000313" key="14">
    <source>
        <dbReference type="EMBL" id="CAH8382673.1"/>
    </source>
</evidence>
<dbReference type="Pfam" id="PF13967">
    <property type="entry name" value="RSN1_TM"/>
    <property type="match status" value="1"/>
</dbReference>
<feature type="transmembrane region" description="Helical" evidence="10">
    <location>
        <begin position="551"/>
        <end position="568"/>
    </location>
</feature>
<feature type="domain" description="CSC1/OSCA1-like cytosolic" evidence="13">
    <location>
        <begin position="256"/>
        <end position="329"/>
    </location>
</feature>
<keyword evidence="6 10" id="KW-1133">Transmembrane helix</keyword>
<evidence type="ECO:0000259" key="11">
    <source>
        <dbReference type="Pfam" id="PF02714"/>
    </source>
</evidence>
<keyword evidence="5" id="KW-0106">Calcium</keyword>
<feature type="transmembrane region" description="Helical" evidence="10">
    <location>
        <begin position="433"/>
        <end position="453"/>
    </location>
</feature>
<keyword evidence="8 10" id="KW-0472">Membrane</keyword>
<dbReference type="Pfam" id="PF14703">
    <property type="entry name" value="PHM7_cyt"/>
    <property type="match status" value="1"/>
</dbReference>
<keyword evidence="9" id="KW-0407">Ion channel</keyword>
<sequence length="703" mass="80418">MTPESLIASASINIGLAILALWLFSVLKKQPRNAIIYYARLLSDRHRALPLHSSFTLPRFLPSVAWIPRAFRVPEDDILRRHGLDALVLMRLFKFGIRFFLLCSLLGVSLLLPVDYYSESDLPTRREYSMDAFTISNIARGSNKLWVHFSCLWFISFYALFLLYKEFKEILVKRLQQMRELSHRADQFTVLVRQVPICPEHKTRSCGVDHFFSKHHPFSYHSHQMLYDGRDIEYLLGKQKNLKKELEEKRVTEEHKRISTSEEKFREFSHKVSHLQSETMLKEKELPVAFVTFKTRRSAALVAQTQQHSNPLELITEMAPEPRDVSWRNLAIPQKLLPLYKISVILAAAALTIFFAIPVTAVQGIAKYEKLKKWFPPAMAIEFIPGLSSVVTGYLPSAILKGFMYIVPYAMLGMAYLGGSISKSKEEIKACNMVFYFLMGNVFFLSLISGSLLDEIGEYFTHPRDIPSHLAAAVSAQGEFFMTYILTDGLSGFSLEILQLGLITLDIIRSCIYGRAKENNTYLFSFPYFRVIPTVSLSIMIGMIYAVVAPLMLPFLVGYFCLGYIVYFNQMEDVYEMTFDTCGRFWPIIHHYIFVSIILMQVTMVGLFGLKSKPSAAIATIPLILITIAYNEYCKIRFIPSFKHFPIQTAVEIDEVDEKNGEIEAYYVDAATAYNKHQPCLERVSLEESTTNLNQPLLGTDSI</sequence>